<reference evidence="3 4" key="1">
    <citation type="submission" date="2018-06" db="EMBL/GenBank/DDBJ databases">
        <authorList>
            <consortium name="Pathogen Informatics"/>
            <person name="Doyle S."/>
        </authorList>
    </citation>
    <scope>NUCLEOTIDE SEQUENCE [LARGE SCALE GENOMIC DNA]</scope>
    <source>
        <strain evidence="3 4">NCTC10359</strain>
    </source>
</reference>
<protein>
    <submittedName>
        <fullName evidence="3">Transcriptional regulator, y4mF family</fullName>
    </submittedName>
</protein>
<dbReference type="GO" id="GO:0003677">
    <property type="term" value="F:DNA binding"/>
    <property type="evidence" value="ECO:0007669"/>
    <property type="project" value="UniProtKB-KW"/>
</dbReference>
<evidence type="ECO:0000256" key="1">
    <source>
        <dbReference type="ARBA" id="ARBA00023125"/>
    </source>
</evidence>
<organism evidence="3 4">
    <name type="scientific">Moraxella lacunata</name>
    <dbReference type="NCBI Taxonomy" id="477"/>
    <lineage>
        <taxon>Bacteria</taxon>
        <taxon>Pseudomonadati</taxon>
        <taxon>Pseudomonadota</taxon>
        <taxon>Gammaproteobacteria</taxon>
        <taxon>Moraxellales</taxon>
        <taxon>Moraxellaceae</taxon>
        <taxon>Moraxella</taxon>
    </lineage>
</organism>
<name>A0A378TS47_MORLA</name>
<keyword evidence="1" id="KW-0238">DNA-binding</keyword>
<dbReference type="Proteomes" id="UP000254437">
    <property type="component" value="Unassembled WGS sequence"/>
</dbReference>
<dbReference type="PROSITE" id="PS50943">
    <property type="entry name" value="HTH_CROC1"/>
    <property type="match status" value="1"/>
</dbReference>
<dbReference type="PANTHER" id="PTHR46558:SF4">
    <property type="entry name" value="DNA-BIDING PHAGE PROTEIN"/>
    <property type="match status" value="1"/>
</dbReference>
<dbReference type="PANTHER" id="PTHR46558">
    <property type="entry name" value="TRACRIPTIONAL REGULATORY PROTEIN-RELATED-RELATED"/>
    <property type="match status" value="1"/>
</dbReference>
<evidence type="ECO:0000313" key="3">
    <source>
        <dbReference type="EMBL" id="STZ63638.1"/>
    </source>
</evidence>
<dbReference type="AlphaFoldDB" id="A0A378TS47"/>
<dbReference type="CDD" id="cd00093">
    <property type="entry name" value="HTH_XRE"/>
    <property type="match status" value="1"/>
</dbReference>
<dbReference type="InterPro" id="IPR001387">
    <property type="entry name" value="Cro/C1-type_HTH"/>
</dbReference>
<dbReference type="EMBL" id="UGQU01000003">
    <property type="protein sequence ID" value="STZ63638.1"/>
    <property type="molecule type" value="Genomic_DNA"/>
</dbReference>
<dbReference type="InterPro" id="IPR010982">
    <property type="entry name" value="Lambda_DNA-bd_dom_sf"/>
</dbReference>
<accession>A0A378TS47</accession>
<gene>
    <name evidence="3" type="ORF">NCTC10359_02074</name>
</gene>
<evidence type="ECO:0000313" key="4">
    <source>
        <dbReference type="Proteomes" id="UP000254437"/>
    </source>
</evidence>
<dbReference type="SMART" id="SM00530">
    <property type="entry name" value="HTH_XRE"/>
    <property type="match status" value="1"/>
</dbReference>
<sequence>MLKNMGIFMINVETIRELREQKDWTQEQVAEKLGITRNGYAKIERGESMPNLERLNDIATLFGVEVTELLDNKKFVCQISENHSNNYYNGDQYLIAQIEKLQLFLCHKDELLAQKDKEIELLRKLLDKV</sequence>
<dbReference type="Gene3D" id="1.10.260.40">
    <property type="entry name" value="lambda repressor-like DNA-binding domains"/>
    <property type="match status" value="1"/>
</dbReference>
<evidence type="ECO:0000259" key="2">
    <source>
        <dbReference type="PROSITE" id="PS50943"/>
    </source>
</evidence>
<proteinExistence type="predicted"/>
<dbReference type="SUPFAM" id="SSF47413">
    <property type="entry name" value="lambda repressor-like DNA-binding domains"/>
    <property type="match status" value="1"/>
</dbReference>
<dbReference type="STRING" id="477.A9309_03020"/>
<feature type="domain" description="HTH cro/C1-type" evidence="2">
    <location>
        <begin position="15"/>
        <end position="69"/>
    </location>
</feature>
<dbReference type="Pfam" id="PF01381">
    <property type="entry name" value="HTH_3"/>
    <property type="match status" value="1"/>
</dbReference>